<keyword evidence="3" id="KW-1015">Disulfide bond</keyword>
<dbReference type="InterPro" id="IPR050653">
    <property type="entry name" value="Prot_Inhib_GrowthFact_Antg"/>
</dbReference>
<accession>A0A3R7GH95</accession>
<feature type="domain" description="Kazal-like" evidence="5">
    <location>
        <begin position="64"/>
        <end position="115"/>
    </location>
</feature>
<dbReference type="CDD" id="cd00104">
    <property type="entry name" value="KAZAL_FS"/>
    <property type="match status" value="2"/>
</dbReference>
<dbReference type="InterPro" id="IPR036058">
    <property type="entry name" value="Kazal_dom_sf"/>
</dbReference>
<dbReference type="SMART" id="SM00280">
    <property type="entry name" value="KAZAL"/>
    <property type="match status" value="2"/>
</dbReference>
<dbReference type="Proteomes" id="UP000284657">
    <property type="component" value="Unassembled WGS sequence"/>
</dbReference>
<dbReference type="EMBL" id="MBAD02001351">
    <property type="protein sequence ID" value="RLN55548.1"/>
    <property type="molecule type" value="Genomic_DNA"/>
</dbReference>
<dbReference type="PANTHER" id="PTHR10913:SF45">
    <property type="entry name" value="FOLLISTATIN, ISOFORM A-RELATED"/>
    <property type="match status" value="1"/>
</dbReference>
<keyword evidence="2" id="KW-0722">Serine protease inhibitor</keyword>
<feature type="compositionally biased region" description="Low complexity" evidence="4">
    <location>
        <begin position="297"/>
        <end position="316"/>
    </location>
</feature>
<evidence type="ECO:0000256" key="3">
    <source>
        <dbReference type="ARBA" id="ARBA00023157"/>
    </source>
</evidence>
<evidence type="ECO:0000313" key="6">
    <source>
        <dbReference type="EMBL" id="RLN55548.1"/>
    </source>
</evidence>
<feature type="compositionally biased region" description="Basic and acidic residues" evidence="4">
    <location>
        <begin position="178"/>
        <end position="188"/>
    </location>
</feature>
<sequence>MAVAVTSAREGETFDFNTINAKDIPTNTPTGAKGGGLNLGIGPAVYPSGSSSWNLDWDEGSEASGSGYSCDEVCPVDYEPLCGTDGVTYKNDCHLSVAQCNATDLAVESTGECTLSSTSASAEASGEGSTPAACPDVCTAEYSPVTDDNGVEYSNKCMMLIAKCKAEKGKSDPTLVKSSKDPVEEATKTTKSTKSTKTSSSAGSSVGSLFDDGSLGVIGSNSLDADPTLVKGTKGPVEEATKTTKSTKSTKTSSSAGSSVGSLFDDGSLGVIGSNSLDADPTLVKGTKGPVEEATKTTKSTKSTKTSSSAGSSVGSLFDDGSLGVIGSNSLDADPTLVKGTKAPVVEATKTTKVIT</sequence>
<feature type="compositionally biased region" description="Low complexity" evidence="4">
    <location>
        <begin position="243"/>
        <end position="260"/>
    </location>
</feature>
<feature type="compositionally biased region" description="Low complexity" evidence="4">
    <location>
        <begin position="189"/>
        <end position="206"/>
    </location>
</feature>
<reference evidence="6 7" key="1">
    <citation type="submission" date="2018-07" db="EMBL/GenBank/DDBJ databases">
        <title>Genome sequencing of oomycete isolates from Chile give support for New Zealand origin for Phytophthora kernoviae and make available the first Nothophytophthora sp. genome.</title>
        <authorList>
            <person name="Studholme D.J."/>
            <person name="Sanfuentes E."/>
            <person name="Panda P."/>
            <person name="Hill R."/>
            <person name="Sambles C."/>
            <person name="Grant M."/>
            <person name="Williams N.M."/>
            <person name="Mcdougal R.L."/>
        </authorList>
    </citation>
    <scope>NUCLEOTIDE SEQUENCE [LARGE SCALE GENOMIC DNA]</scope>
    <source>
        <strain evidence="6">Chile7</strain>
    </source>
</reference>
<feature type="region of interest" description="Disordered" evidence="4">
    <location>
        <begin position="275"/>
        <end position="319"/>
    </location>
</feature>
<gene>
    <name evidence="6" type="ORF">BBJ29_007601</name>
</gene>
<comment type="caution">
    <text evidence="6">The sequence shown here is derived from an EMBL/GenBank/DDBJ whole genome shotgun (WGS) entry which is preliminary data.</text>
</comment>
<protein>
    <recommendedName>
        <fullName evidence="5">Kazal-like domain-containing protein</fullName>
    </recommendedName>
</protein>
<organism evidence="6 7">
    <name type="scientific">Phytophthora kernoviae</name>
    <dbReference type="NCBI Taxonomy" id="325452"/>
    <lineage>
        <taxon>Eukaryota</taxon>
        <taxon>Sar</taxon>
        <taxon>Stramenopiles</taxon>
        <taxon>Oomycota</taxon>
        <taxon>Peronosporomycetes</taxon>
        <taxon>Peronosporales</taxon>
        <taxon>Peronosporaceae</taxon>
        <taxon>Phytophthora</taxon>
    </lineage>
</organism>
<keyword evidence="1" id="KW-0646">Protease inhibitor</keyword>
<dbReference type="Gene3D" id="3.30.60.30">
    <property type="match status" value="2"/>
</dbReference>
<dbReference type="PANTHER" id="PTHR10913">
    <property type="entry name" value="FOLLISTATIN-RELATED"/>
    <property type="match status" value="1"/>
</dbReference>
<evidence type="ECO:0000256" key="1">
    <source>
        <dbReference type="ARBA" id="ARBA00022690"/>
    </source>
</evidence>
<proteinExistence type="predicted"/>
<name>A0A3R7GH95_9STRA</name>
<evidence type="ECO:0000256" key="4">
    <source>
        <dbReference type="SAM" id="MobiDB-lite"/>
    </source>
</evidence>
<dbReference type="PROSITE" id="PS51465">
    <property type="entry name" value="KAZAL_2"/>
    <property type="match status" value="2"/>
</dbReference>
<dbReference type="AlphaFoldDB" id="A0A3R7GH95"/>
<evidence type="ECO:0000259" key="5">
    <source>
        <dbReference type="PROSITE" id="PS51465"/>
    </source>
</evidence>
<feature type="region of interest" description="Disordered" evidence="4">
    <location>
        <begin position="221"/>
        <end position="260"/>
    </location>
</feature>
<dbReference type="InterPro" id="IPR002350">
    <property type="entry name" value="Kazal_dom"/>
</dbReference>
<dbReference type="Pfam" id="PF00050">
    <property type="entry name" value="Kazal_1"/>
    <property type="match status" value="2"/>
</dbReference>
<feature type="region of interest" description="Disordered" evidence="4">
    <location>
        <begin position="171"/>
        <end position="206"/>
    </location>
</feature>
<dbReference type="GO" id="GO:0005576">
    <property type="term" value="C:extracellular region"/>
    <property type="evidence" value="ECO:0007669"/>
    <property type="project" value="TreeGrafter"/>
</dbReference>
<evidence type="ECO:0000256" key="2">
    <source>
        <dbReference type="ARBA" id="ARBA00022900"/>
    </source>
</evidence>
<evidence type="ECO:0000313" key="7">
    <source>
        <dbReference type="Proteomes" id="UP000284657"/>
    </source>
</evidence>
<dbReference type="SUPFAM" id="SSF100895">
    <property type="entry name" value="Kazal-type serine protease inhibitors"/>
    <property type="match status" value="2"/>
</dbReference>
<feature type="domain" description="Kazal-like" evidence="5">
    <location>
        <begin position="128"/>
        <end position="183"/>
    </location>
</feature>